<gene>
    <name evidence="1" type="ORF">ENO26_00485</name>
</gene>
<dbReference type="AlphaFoldDB" id="A0A7J2U1C3"/>
<proteinExistence type="predicted"/>
<comment type="caution">
    <text evidence="1">The sequence shown here is derived from an EMBL/GenBank/DDBJ whole genome shotgun (WGS) entry which is preliminary data.</text>
</comment>
<name>A0A7J2U1C3_9CREN</name>
<sequence>MLSEDGLCFNSFCMNMLIGALLDYYRQQLYSYNSLIKRYNVYLKPLHIVVKKDLKGSKKVYYYFGKYWYRLEVSNSKLKWIYIGKEKPFDYLPDPPINPLLIIEVKRVQDKPDTLCVYIENFGEVSELISYVAKIVYVCCHELKKHVVKSCIENELKNYGSS</sequence>
<dbReference type="EMBL" id="DSEU01000001">
    <property type="protein sequence ID" value="HEM66053.1"/>
    <property type="molecule type" value="Genomic_DNA"/>
</dbReference>
<organism evidence="1">
    <name type="scientific">Ignisphaera aggregans</name>
    <dbReference type="NCBI Taxonomy" id="334771"/>
    <lineage>
        <taxon>Archaea</taxon>
        <taxon>Thermoproteota</taxon>
        <taxon>Thermoprotei</taxon>
        <taxon>Desulfurococcales</taxon>
        <taxon>Desulfurococcaceae</taxon>
        <taxon>Ignisphaera</taxon>
    </lineage>
</organism>
<reference evidence="1" key="1">
    <citation type="journal article" date="2020" name="mSystems">
        <title>Genome- and Community-Level Interaction Insights into Carbon Utilization and Element Cycling Functions of Hydrothermarchaeota in Hydrothermal Sediment.</title>
        <authorList>
            <person name="Zhou Z."/>
            <person name="Liu Y."/>
            <person name="Xu W."/>
            <person name="Pan J."/>
            <person name="Luo Z.H."/>
            <person name="Li M."/>
        </authorList>
    </citation>
    <scope>NUCLEOTIDE SEQUENCE [LARGE SCALE GENOMIC DNA]</scope>
    <source>
        <strain evidence="1">SpSt-125</strain>
    </source>
</reference>
<protein>
    <submittedName>
        <fullName evidence="1">Uncharacterized protein</fullName>
    </submittedName>
</protein>
<evidence type="ECO:0000313" key="1">
    <source>
        <dbReference type="EMBL" id="HEM66053.1"/>
    </source>
</evidence>
<accession>A0A7J2U1C3</accession>